<dbReference type="PROSITE" id="PS51900">
    <property type="entry name" value="CB"/>
    <property type="match status" value="1"/>
</dbReference>
<keyword evidence="2 3" id="KW-0238">DNA-binding</keyword>
<sequence length="191" mass="21637">MLTQLFPKVHAQYTGSPVAPLLESFGDWLATEGYVKSTIRVFLFHSRRALEQAGSCSSTQRFVASDVDAFFEPWTDDRTSRSVKRVFQRFLRAHDQLTVEPDSMNFSPVLREYATYLRETRGLAKKTIENHLLSINAFLSFASPQDNALDTLTPHAIEAFLISLSKHAKRQSIDLTVSHLRDGFIKALRGC</sequence>
<evidence type="ECO:0000259" key="4">
    <source>
        <dbReference type="PROSITE" id="PS51900"/>
    </source>
</evidence>
<name>A0A248VY85_9BURK</name>
<keyword evidence="1" id="KW-0229">DNA integration</keyword>
<evidence type="ECO:0000313" key="5">
    <source>
        <dbReference type="EMBL" id="ASW03989.1"/>
    </source>
</evidence>
<dbReference type="Proteomes" id="UP000215158">
    <property type="component" value="Plasmid pBN2"/>
</dbReference>
<accession>A0A248VY85</accession>
<reference evidence="5 6" key="1">
    <citation type="submission" date="2017-08" db="EMBL/GenBank/DDBJ databases">
        <title>Identification and genetic characteristics of simultaneous BTEX- and naphthalene-degrading Paraburkholderia sp. BN5 isolated from petroleum-contaminated soil.</title>
        <authorList>
            <person name="Lee Y."/>
            <person name="Jeon C.O."/>
        </authorList>
    </citation>
    <scope>NUCLEOTIDE SEQUENCE [LARGE SCALE GENOMIC DNA]</scope>
    <source>
        <strain evidence="5 6">BN5</strain>
        <plasmid evidence="5 6">pBN2</plasmid>
    </source>
</reference>
<dbReference type="AlphaFoldDB" id="A0A248VY85"/>
<dbReference type="GO" id="GO:0015074">
    <property type="term" value="P:DNA integration"/>
    <property type="evidence" value="ECO:0007669"/>
    <property type="project" value="UniProtKB-KW"/>
</dbReference>
<dbReference type="KEGG" id="parb:CJU94_38245"/>
<dbReference type="InterPro" id="IPR044068">
    <property type="entry name" value="CB"/>
</dbReference>
<organism evidence="5 6">
    <name type="scientific">Paraburkholderia aromaticivorans</name>
    <dbReference type="NCBI Taxonomy" id="2026199"/>
    <lineage>
        <taxon>Bacteria</taxon>
        <taxon>Pseudomonadati</taxon>
        <taxon>Pseudomonadota</taxon>
        <taxon>Betaproteobacteria</taxon>
        <taxon>Burkholderiales</taxon>
        <taxon>Burkholderiaceae</taxon>
        <taxon>Paraburkholderia</taxon>
    </lineage>
</organism>
<proteinExistence type="predicted"/>
<feature type="domain" description="Core-binding (CB)" evidence="4">
    <location>
        <begin position="104"/>
        <end position="188"/>
    </location>
</feature>
<dbReference type="EMBL" id="CP022992">
    <property type="protein sequence ID" value="ASW03989.1"/>
    <property type="molecule type" value="Genomic_DNA"/>
</dbReference>
<gene>
    <name evidence="5" type="ORF">CJU94_38245</name>
</gene>
<dbReference type="GO" id="GO:0003677">
    <property type="term" value="F:DNA binding"/>
    <property type="evidence" value="ECO:0007669"/>
    <property type="project" value="UniProtKB-UniRule"/>
</dbReference>
<dbReference type="InterPro" id="IPR010998">
    <property type="entry name" value="Integrase_recombinase_N"/>
</dbReference>
<evidence type="ECO:0000256" key="3">
    <source>
        <dbReference type="PROSITE-ProRule" id="PRU01248"/>
    </source>
</evidence>
<dbReference type="Gene3D" id="1.10.150.130">
    <property type="match status" value="1"/>
</dbReference>
<evidence type="ECO:0000313" key="6">
    <source>
        <dbReference type="Proteomes" id="UP000215158"/>
    </source>
</evidence>
<geneLocation type="plasmid" evidence="5 6">
    <name>pBN2</name>
</geneLocation>
<protein>
    <recommendedName>
        <fullName evidence="4">Core-binding (CB) domain-containing protein</fullName>
    </recommendedName>
</protein>
<keyword evidence="6" id="KW-1185">Reference proteome</keyword>
<evidence type="ECO:0000256" key="2">
    <source>
        <dbReference type="ARBA" id="ARBA00023125"/>
    </source>
</evidence>
<evidence type="ECO:0000256" key="1">
    <source>
        <dbReference type="ARBA" id="ARBA00022908"/>
    </source>
</evidence>
<dbReference type="InterPro" id="IPR004107">
    <property type="entry name" value="Integrase_SAM-like_N"/>
</dbReference>
<keyword evidence="5" id="KW-0614">Plasmid</keyword>
<dbReference type="Pfam" id="PF02899">
    <property type="entry name" value="Phage_int_SAM_1"/>
    <property type="match status" value="1"/>
</dbReference>
<dbReference type="RefSeq" id="WP_095423713.1">
    <property type="nucleotide sequence ID" value="NZ_CP022992.1"/>
</dbReference>